<keyword evidence="2" id="KW-1185">Reference proteome</keyword>
<dbReference type="GeneID" id="111348157"/>
<feature type="region of interest" description="Disordered" evidence="1">
    <location>
        <begin position="103"/>
        <end position="131"/>
    </location>
</feature>
<dbReference type="AlphaFoldDB" id="A0A9J7DRD8"/>
<sequence>MSGSGMRGGRRIPTPMPPPKETIHQPRSTPRLVGSEASYKLSSYEMEALNAVKSTAPKMDRNGYFFYVTSTAKKKKINLMQPKPPRVAFVEEKRRPGVAERIHTGYASVAPSATENGRGDSMSQRGPSPAPRARLYTQLESYQPRYHTIRDNSDKRVESECKRRKEKRIVGYPQPSPVVRSEELVRLYIDRDQPVLF</sequence>
<feature type="compositionally biased region" description="Polar residues" evidence="1">
    <location>
        <begin position="111"/>
        <end position="126"/>
    </location>
</feature>
<evidence type="ECO:0000313" key="2">
    <source>
        <dbReference type="Proteomes" id="UP000301870"/>
    </source>
</evidence>
<dbReference type="OrthoDB" id="7314485at2759"/>
<evidence type="ECO:0000256" key="1">
    <source>
        <dbReference type="SAM" id="MobiDB-lite"/>
    </source>
</evidence>
<reference evidence="3" key="1">
    <citation type="submission" date="2025-08" db="UniProtKB">
        <authorList>
            <consortium name="RefSeq"/>
        </authorList>
    </citation>
    <scope>IDENTIFICATION</scope>
    <source>
        <strain evidence="3">Ishihara</strain>
        <tissue evidence="3">Whole body</tissue>
    </source>
</reference>
<proteinExistence type="predicted"/>
<protein>
    <submittedName>
        <fullName evidence="3">Uncharacterized protein LOC111348157</fullName>
    </submittedName>
</protein>
<name>A0A9J7DRD8_SPOLT</name>
<organism evidence="2 3">
    <name type="scientific">Spodoptera litura</name>
    <name type="common">Asian cotton leafworm</name>
    <dbReference type="NCBI Taxonomy" id="69820"/>
    <lineage>
        <taxon>Eukaryota</taxon>
        <taxon>Metazoa</taxon>
        <taxon>Ecdysozoa</taxon>
        <taxon>Arthropoda</taxon>
        <taxon>Hexapoda</taxon>
        <taxon>Insecta</taxon>
        <taxon>Pterygota</taxon>
        <taxon>Neoptera</taxon>
        <taxon>Endopterygota</taxon>
        <taxon>Lepidoptera</taxon>
        <taxon>Glossata</taxon>
        <taxon>Ditrysia</taxon>
        <taxon>Noctuoidea</taxon>
        <taxon>Noctuidae</taxon>
        <taxon>Amphipyrinae</taxon>
        <taxon>Spodoptera</taxon>
    </lineage>
</organism>
<dbReference type="Proteomes" id="UP000301870">
    <property type="component" value="Chromosome 7"/>
</dbReference>
<gene>
    <name evidence="3" type="primary">LOC111348157</name>
</gene>
<dbReference type="RefSeq" id="XP_022814434.1">
    <property type="nucleotide sequence ID" value="XM_022958666.1"/>
</dbReference>
<feature type="region of interest" description="Disordered" evidence="1">
    <location>
        <begin position="1"/>
        <end position="33"/>
    </location>
</feature>
<dbReference type="KEGG" id="sliu:111348157"/>
<accession>A0A9J7DRD8</accession>
<evidence type="ECO:0000313" key="3">
    <source>
        <dbReference type="RefSeq" id="XP_022814434.1"/>
    </source>
</evidence>